<evidence type="ECO:0000313" key="1">
    <source>
        <dbReference type="EMBL" id="KEJ97946.1"/>
    </source>
</evidence>
<evidence type="ECO:0008006" key="3">
    <source>
        <dbReference type="Google" id="ProtNLM"/>
    </source>
</evidence>
<sequence length="104" mass="11232">MEKASPQTTQLATQKNAVRLNQPVLLGVFGSTTAPRAMIRYPNGRIDTVRPGDKTRLGQVVAIGEDVLHVARNGRTEVLRLPRPGEVVSSLRPHARPSAETNAA</sequence>
<dbReference type="OrthoDB" id="7652348at2"/>
<reference evidence="1 2" key="1">
    <citation type="submission" date="2014-01" db="EMBL/GenBank/DDBJ databases">
        <title>Sulfitobacter sp. H3 (MCCC 1A00686) Genome Sequencing.</title>
        <authorList>
            <person name="Lai Q."/>
            <person name="Hong Z."/>
        </authorList>
    </citation>
    <scope>NUCLEOTIDE SEQUENCE [LARGE SCALE GENOMIC DNA]</scope>
    <source>
        <strain evidence="1 2">H3</strain>
    </source>
</reference>
<keyword evidence="2" id="KW-1185">Reference proteome</keyword>
<name>A0A073J8A5_9RHOB</name>
<comment type="caution">
    <text evidence="1">The sequence shown here is derived from an EMBL/GenBank/DDBJ whole genome shotgun (WGS) entry which is preliminary data.</text>
</comment>
<accession>A0A073J8A5</accession>
<dbReference type="GeneID" id="68870495"/>
<gene>
    <name evidence="1" type="ORF">SUH3_02865</name>
</gene>
<dbReference type="EMBL" id="JAMD01000001">
    <property type="protein sequence ID" value="KEJ97946.1"/>
    <property type="molecule type" value="Genomic_DNA"/>
</dbReference>
<dbReference type="AlphaFoldDB" id="A0A073J8A5"/>
<protein>
    <recommendedName>
        <fullName evidence="3">Pilus assembly protein PilZ</fullName>
    </recommendedName>
</protein>
<dbReference type="RefSeq" id="WP_051693862.1">
    <property type="nucleotide sequence ID" value="NZ_CP054599.1"/>
</dbReference>
<evidence type="ECO:0000313" key="2">
    <source>
        <dbReference type="Proteomes" id="UP000027746"/>
    </source>
</evidence>
<dbReference type="Proteomes" id="UP000027746">
    <property type="component" value="Unassembled WGS sequence"/>
</dbReference>
<organism evidence="1 2">
    <name type="scientific">Pseudosulfitobacter pseudonitzschiae</name>
    <dbReference type="NCBI Taxonomy" id="1402135"/>
    <lineage>
        <taxon>Bacteria</taxon>
        <taxon>Pseudomonadati</taxon>
        <taxon>Pseudomonadota</taxon>
        <taxon>Alphaproteobacteria</taxon>
        <taxon>Rhodobacterales</taxon>
        <taxon>Roseobacteraceae</taxon>
        <taxon>Pseudosulfitobacter</taxon>
    </lineage>
</organism>
<proteinExistence type="predicted"/>